<keyword evidence="8" id="KW-0963">Cytoplasm</keyword>
<evidence type="ECO:0000256" key="8">
    <source>
        <dbReference type="HAMAP-Rule" id="MF_00238"/>
    </source>
</evidence>
<dbReference type="GO" id="GO:0006220">
    <property type="term" value="P:pyrimidine nucleotide metabolic process"/>
    <property type="evidence" value="ECO:0007669"/>
    <property type="project" value="UniProtKB-UniRule"/>
</dbReference>
<evidence type="ECO:0000256" key="2">
    <source>
        <dbReference type="ARBA" id="ARBA00022679"/>
    </source>
</evidence>
<evidence type="ECO:0000256" key="6">
    <source>
        <dbReference type="ARBA" id="ARBA00047615"/>
    </source>
</evidence>
<keyword evidence="4 8" id="KW-0418">Kinase</keyword>
<feature type="domain" description="Cytidylate kinase" evidence="10">
    <location>
        <begin position="19"/>
        <end position="228"/>
    </location>
</feature>
<feature type="region of interest" description="Disordered" evidence="9">
    <location>
        <begin position="171"/>
        <end position="196"/>
    </location>
</feature>
<dbReference type="NCBIfam" id="TIGR00017">
    <property type="entry name" value="cmk"/>
    <property type="match status" value="1"/>
</dbReference>
<organism evidence="11 12">
    <name type="scientific">Nanchangia anserum</name>
    <dbReference type="NCBI Taxonomy" id="2692125"/>
    <lineage>
        <taxon>Bacteria</taxon>
        <taxon>Bacillati</taxon>
        <taxon>Actinomycetota</taxon>
        <taxon>Actinomycetes</taxon>
        <taxon>Actinomycetales</taxon>
        <taxon>Actinomycetaceae</taxon>
        <taxon>Nanchangia</taxon>
    </lineage>
</organism>
<dbReference type="HAMAP" id="MF_00238">
    <property type="entry name" value="Cytidyl_kinase_type1"/>
    <property type="match status" value="1"/>
</dbReference>
<dbReference type="GO" id="GO:0005737">
    <property type="term" value="C:cytoplasm"/>
    <property type="evidence" value="ECO:0007669"/>
    <property type="project" value="UniProtKB-SubCell"/>
</dbReference>
<evidence type="ECO:0000256" key="1">
    <source>
        <dbReference type="ARBA" id="ARBA00009427"/>
    </source>
</evidence>
<evidence type="ECO:0000313" key="11">
    <source>
        <dbReference type="EMBL" id="MBD3688730.1"/>
    </source>
</evidence>
<evidence type="ECO:0000256" key="5">
    <source>
        <dbReference type="ARBA" id="ARBA00022840"/>
    </source>
</evidence>
<evidence type="ECO:0000256" key="3">
    <source>
        <dbReference type="ARBA" id="ARBA00022741"/>
    </source>
</evidence>
<dbReference type="InterPro" id="IPR027417">
    <property type="entry name" value="P-loop_NTPase"/>
</dbReference>
<comment type="subcellular location">
    <subcellularLocation>
        <location evidence="8">Cytoplasm</location>
    </subcellularLocation>
</comment>
<dbReference type="InterPro" id="IPR011994">
    <property type="entry name" value="Cytidylate_kinase_dom"/>
</dbReference>
<evidence type="ECO:0000259" key="10">
    <source>
        <dbReference type="Pfam" id="PF02224"/>
    </source>
</evidence>
<sequence length="231" mass="24588">MTTSSRPIGERALGRGLVIAIDGPSGSGKSTVARTVAADISASYLDTGAMYRALTWSLLHRRIDVTDHARVASHARECALDIDTAPYAPRFAVGGVDVTQQIRGVDVTSAVSEVAANPEVRSVLIASQRHLIAQARESGKGMVAEGRDITTVVAPDADVRILITASAEERERRRRAEAGEASAASMARRDARDSQVNDFITPSEGVTLIDTTQMTLPEVVNAVLALIDERV</sequence>
<keyword evidence="2 8" id="KW-0808">Transferase</keyword>
<evidence type="ECO:0000313" key="12">
    <source>
        <dbReference type="Proteomes" id="UP000627538"/>
    </source>
</evidence>
<dbReference type="EMBL" id="JACRUO010000001">
    <property type="protein sequence ID" value="MBD3688730.1"/>
    <property type="molecule type" value="Genomic_DNA"/>
</dbReference>
<comment type="caution">
    <text evidence="11">The sequence shown here is derived from an EMBL/GenBank/DDBJ whole genome shotgun (WGS) entry which is preliminary data.</text>
</comment>
<comment type="catalytic activity">
    <reaction evidence="6 8">
        <text>dCMP + ATP = dCDP + ADP</text>
        <dbReference type="Rhea" id="RHEA:25094"/>
        <dbReference type="ChEBI" id="CHEBI:30616"/>
        <dbReference type="ChEBI" id="CHEBI:57566"/>
        <dbReference type="ChEBI" id="CHEBI:58593"/>
        <dbReference type="ChEBI" id="CHEBI:456216"/>
        <dbReference type="EC" id="2.7.4.25"/>
    </reaction>
</comment>
<dbReference type="GO" id="GO:0005524">
    <property type="term" value="F:ATP binding"/>
    <property type="evidence" value="ECO:0007669"/>
    <property type="project" value="UniProtKB-UniRule"/>
</dbReference>
<evidence type="ECO:0000256" key="9">
    <source>
        <dbReference type="SAM" id="MobiDB-lite"/>
    </source>
</evidence>
<evidence type="ECO:0000256" key="4">
    <source>
        <dbReference type="ARBA" id="ARBA00022777"/>
    </source>
</evidence>
<comment type="catalytic activity">
    <reaction evidence="7 8">
        <text>CMP + ATP = CDP + ADP</text>
        <dbReference type="Rhea" id="RHEA:11600"/>
        <dbReference type="ChEBI" id="CHEBI:30616"/>
        <dbReference type="ChEBI" id="CHEBI:58069"/>
        <dbReference type="ChEBI" id="CHEBI:60377"/>
        <dbReference type="ChEBI" id="CHEBI:456216"/>
        <dbReference type="EC" id="2.7.4.25"/>
    </reaction>
</comment>
<comment type="similarity">
    <text evidence="1 8">Belongs to the cytidylate kinase family. Type 1 subfamily.</text>
</comment>
<dbReference type="InterPro" id="IPR003136">
    <property type="entry name" value="Cytidylate_kin"/>
</dbReference>
<dbReference type="SUPFAM" id="SSF52540">
    <property type="entry name" value="P-loop containing nucleoside triphosphate hydrolases"/>
    <property type="match status" value="1"/>
</dbReference>
<protein>
    <recommendedName>
        <fullName evidence="8">Cytidylate kinase</fullName>
        <shortName evidence="8">CK</shortName>
        <ecNumber evidence="8">2.7.4.25</ecNumber>
    </recommendedName>
    <alternativeName>
        <fullName evidence="8">Cytidine monophosphate kinase</fullName>
        <shortName evidence="8">CMP kinase</shortName>
    </alternativeName>
</protein>
<name>A0A8I0KPC2_9ACTO</name>
<dbReference type="CDD" id="cd02020">
    <property type="entry name" value="CMPK"/>
    <property type="match status" value="1"/>
</dbReference>
<proteinExistence type="inferred from homology"/>
<dbReference type="Pfam" id="PF02224">
    <property type="entry name" value="Cytidylate_kin"/>
    <property type="match status" value="1"/>
</dbReference>
<dbReference type="Proteomes" id="UP000627538">
    <property type="component" value="Unassembled WGS sequence"/>
</dbReference>
<dbReference type="AlphaFoldDB" id="A0A8I0KPC2"/>
<dbReference type="GO" id="GO:0036431">
    <property type="term" value="F:dCMP kinase activity"/>
    <property type="evidence" value="ECO:0007669"/>
    <property type="project" value="InterPro"/>
</dbReference>
<keyword evidence="12" id="KW-1185">Reference proteome</keyword>
<keyword evidence="5 8" id="KW-0067">ATP-binding</keyword>
<gene>
    <name evidence="8 11" type="primary">cmk</name>
    <name evidence="11" type="ORF">H8R10_00515</name>
</gene>
<dbReference type="Gene3D" id="3.40.50.300">
    <property type="entry name" value="P-loop containing nucleotide triphosphate hydrolases"/>
    <property type="match status" value="1"/>
</dbReference>
<keyword evidence="3 8" id="KW-0547">Nucleotide-binding</keyword>
<dbReference type="EC" id="2.7.4.25" evidence="8"/>
<accession>A0A8I0KPC2</accession>
<evidence type="ECO:0000256" key="7">
    <source>
        <dbReference type="ARBA" id="ARBA00048478"/>
    </source>
</evidence>
<feature type="binding site" evidence="8">
    <location>
        <begin position="23"/>
        <end position="31"/>
    </location>
    <ligand>
        <name>ATP</name>
        <dbReference type="ChEBI" id="CHEBI:30616"/>
    </ligand>
</feature>
<reference evidence="11 12" key="1">
    <citation type="submission" date="2020-08" db="EMBL/GenBank/DDBJ databases">
        <title>Winkia gen. nov., sp. nov., isolated from faeces of the Anser albifrons in China.</title>
        <authorList>
            <person name="Liu Q."/>
        </authorList>
    </citation>
    <scope>NUCLEOTIDE SEQUENCE [LARGE SCALE GENOMIC DNA]</scope>
    <source>
        <strain evidence="11 12">C62</strain>
    </source>
</reference>